<dbReference type="Gene3D" id="3.40.50.300">
    <property type="entry name" value="P-loop containing nucleotide triphosphate hydrolases"/>
    <property type="match status" value="1"/>
</dbReference>
<comment type="similarity">
    <text evidence="1">Belongs to the TRAFAC class TrmE-Era-EngA-EngB-Septin-like GTPase superfamily. AIG1/Toc34/Toc159-like paraseptin GTPase family. IAN subfamily.</text>
</comment>
<organism evidence="6">
    <name type="scientific">Amphimedon queenslandica</name>
    <name type="common">Sponge</name>
    <dbReference type="NCBI Taxonomy" id="400682"/>
    <lineage>
        <taxon>Eukaryota</taxon>
        <taxon>Metazoa</taxon>
        <taxon>Porifera</taxon>
        <taxon>Demospongiae</taxon>
        <taxon>Heteroscleromorpha</taxon>
        <taxon>Haplosclerida</taxon>
        <taxon>Niphatidae</taxon>
        <taxon>Amphimedon</taxon>
    </lineage>
</organism>
<dbReference type="Pfam" id="PF04548">
    <property type="entry name" value="AIG1"/>
    <property type="match status" value="1"/>
</dbReference>
<name>A0A1X7STE0_AMPQE</name>
<evidence type="ECO:0000256" key="4">
    <source>
        <dbReference type="SAM" id="MobiDB-lite"/>
    </source>
</evidence>
<dbReference type="OrthoDB" id="2386367at2759"/>
<dbReference type="EnsemblMetazoa" id="Aqu2.1.05348_001">
    <property type="protein sequence ID" value="Aqu2.1.05348_001"/>
    <property type="gene ID" value="Aqu2.1.05348"/>
</dbReference>
<evidence type="ECO:0000256" key="1">
    <source>
        <dbReference type="ARBA" id="ARBA00008535"/>
    </source>
</evidence>
<keyword evidence="2" id="KW-0547">Nucleotide-binding</keyword>
<proteinExistence type="inferred from homology"/>
<dbReference type="GO" id="GO:0005525">
    <property type="term" value="F:GTP binding"/>
    <property type="evidence" value="ECO:0007669"/>
    <property type="project" value="InterPro"/>
</dbReference>
<feature type="compositionally biased region" description="Acidic residues" evidence="4">
    <location>
        <begin position="449"/>
        <end position="477"/>
    </location>
</feature>
<dbReference type="InParanoid" id="A0A1X7STE0"/>
<sequence length="477" mass="55401">MPPQTASYPQPPFSTATVLLIGSTGMGKSTLGNFLLDPDEEHMCENPAFAPGKGSRPMTQEVKVASKKVQIEGHGRVELTIIDTPGLNESPSKDLSHMIDIIKKLNECREIRACIFVVKFNAKIDAQYKATIKYYSKLLPDLFERNVIIVMTDFKTDKDSKQQRKRQCLNVEEVKCDTIDELCKCSNNQIKYIPQLFMIDCFAMYDEKETSKKERAAILDYIFELRPIKVKSQKVAKTDYIKNKDKVEHQKLQEEIKRKNDALKEDYKHSEAALNDTQKKKKEIDDLENDIDNFREALLDKNTDENVVAAHQSINVSSFKIESPYEITSYDTWTNGSYNFTEIVQTSQIIQGNVVGEFMLGIYASVTAYTHKKLKYQDEIKDLNDKIKEKQNRLNKCTEEWKKFKKSHTDKEEEIKLLEKYINERKAAARRCRLDFMTVEDAVKRLKELEEEEKQQEQEEEDDEQEEEDEDGEELDD</sequence>
<dbReference type="SUPFAM" id="SSF52540">
    <property type="entry name" value="P-loop containing nucleoside triphosphate hydrolases"/>
    <property type="match status" value="1"/>
</dbReference>
<reference evidence="6" key="1">
    <citation type="submission" date="2017-05" db="UniProtKB">
        <authorList>
            <consortium name="EnsemblMetazoa"/>
        </authorList>
    </citation>
    <scope>IDENTIFICATION</scope>
</reference>
<protein>
    <recommendedName>
        <fullName evidence="5">AIG1-type G domain-containing protein</fullName>
    </recommendedName>
</protein>
<accession>A0A1X7STE0</accession>
<evidence type="ECO:0000313" key="6">
    <source>
        <dbReference type="EnsemblMetazoa" id="Aqu2.1.05348_001"/>
    </source>
</evidence>
<feature type="domain" description="AIG1-type G" evidence="5">
    <location>
        <begin position="17"/>
        <end position="155"/>
    </location>
</feature>
<keyword evidence="3" id="KW-0175">Coiled coil</keyword>
<dbReference type="InterPro" id="IPR027417">
    <property type="entry name" value="P-loop_NTPase"/>
</dbReference>
<evidence type="ECO:0000259" key="5">
    <source>
        <dbReference type="Pfam" id="PF04548"/>
    </source>
</evidence>
<feature type="coiled-coil region" evidence="3">
    <location>
        <begin position="242"/>
        <end position="304"/>
    </location>
</feature>
<dbReference type="AlphaFoldDB" id="A0A1X7STE0"/>
<feature type="region of interest" description="Disordered" evidence="4">
    <location>
        <begin position="447"/>
        <end position="477"/>
    </location>
</feature>
<evidence type="ECO:0000256" key="2">
    <source>
        <dbReference type="ARBA" id="ARBA00022741"/>
    </source>
</evidence>
<dbReference type="InterPro" id="IPR006703">
    <property type="entry name" value="G_AIG1"/>
</dbReference>
<evidence type="ECO:0000256" key="3">
    <source>
        <dbReference type="SAM" id="Coils"/>
    </source>
</evidence>